<dbReference type="Proteomes" id="UP000078419">
    <property type="component" value="Unassembled WGS sequence"/>
</dbReference>
<sequence>MKAKVAIIPKQKGFRKRNTKVAILGYLVVSVMIRMNRIQDLRQMMIQAVLEPQEVQKKERV</sequence>
<keyword evidence="1" id="KW-0472">Membrane</keyword>
<dbReference type="AlphaFoldDB" id="A0AA45UT61"/>
<evidence type="ECO:0000313" key="3">
    <source>
        <dbReference type="Proteomes" id="UP000078419"/>
    </source>
</evidence>
<dbReference type="EMBL" id="FLLR01000029">
    <property type="protein sequence ID" value="SBO14424.1"/>
    <property type="molecule type" value="Genomic_DNA"/>
</dbReference>
<protein>
    <submittedName>
        <fullName evidence="2">Uncharacterized protein</fullName>
    </submittedName>
</protein>
<name>A0AA45UT61_ANAPH</name>
<keyword evidence="1" id="KW-0812">Transmembrane</keyword>
<feature type="transmembrane region" description="Helical" evidence="1">
    <location>
        <begin position="21"/>
        <end position="38"/>
    </location>
</feature>
<reference evidence="3" key="1">
    <citation type="submission" date="2016-03" db="EMBL/GenBank/DDBJ databases">
        <authorList>
            <person name="Loux Valentin"/>
        </authorList>
    </citation>
    <scope>NUCLEOTIDE SEQUENCE [LARGE SCALE GENOMIC DNA]</scope>
    <source>
        <strain evidence="3">C1</strain>
    </source>
</reference>
<proteinExistence type="predicted"/>
<accession>A0AA45UT61</accession>
<comment type="caution">
    <text evidence="2">The sequence shown here is derived from an EMBL/GenBank/DDBJ whole genome shotgun (WGS) entry which is preliminary data.</text>
</comment>
<keyword evidence="1" id="KW-1133">Transmembrane helix</keyword>
<gene>
    <name evidence="2" type="ORF">ANAPC1_00778</name>
</gene>
<evidence type="ECO:0000313" key="2">
    <source>
        <dbReference type="EMBL" id="SBO14424.1"/>
    </source>
</evidence>
<evidence type="ECO:0000256" key="1">
    <source>
        <dbReference type="SAM" id="Phobius"/>
    </source>
</evidence>
<organism evidence="2 3">
    <name type="scientific">Anaplasma phagocytophilum</name>
    <name type="common">Ehrlichia phagocytophila</name>
    <dbReference type="NCBI Taxonomy" id="948"/>
    <lineage>
        <taxon>Bacteria</taxon>
        <taxon>Pseudomonadati</taxon>
        <taxon>Pseudomonadota</taxon>
        <taxon>Alphaproteobacteria</taxon>
        <taxon>Rickettsiales</taxon>
        <taxon>Anaplasmataceae</taxon>
        <taxon>Anaplasma</taxon>
        <taxon>phagocytophilum group</taxon>
    </lineage>
</organism>